<reference evidence="2" key="1">
    <citation type="submission" date="2014-06" db="EMBL/GenBank/DDBJ databases">
        <authorList>
            <person name="Le Roux Frederique"/>
        </authorList>
    </citation>
    <scope>NUCLEOTIDE SEQUENCE [LARGE SCALE GENOMIC DNA]</scope>
    <source>
        <strain evidence="2">J5-5</strain>
    </source>
</reference>
<dbReference type="AlphaFoldDB" id="A0A822N5A0"/>
<evidence type="ECO:0000313" key="1">
    <source>
        <dbReference type="EMBL" id="CDT63585.1"/>
    </source>
</evidence>
<evidence type="ECO:0000313" key="2">
    <source>
        <dbReference type="Proteomes" id="UP000049495"/>
    </source>
</evidence>
<comment type="caution">
    <text evidence="1">The sequence shown here is derived from an EMBL/GenBank/DDBJ whole genome shotgun (WGS) entry which is preliminary data.</text>
</comment>
<proteinExistence type="predicted"/>
<dbReference type="EMBL" id="CCJV01000139">
    <property type="protein sequence ID" value="CDT63585.1"/>
    <property type="molecule type" value="Genomic_DNA"/>
</dbReference>
<protein>
    <submittedName>
        <fullName evidence="1">Uncharacterized protein</fullName>
    </submittedName>
</protein>
<dbReference type="Proteomes" id="UP000049495">
    <property type="component" value="Unassembled WGS sequence"/>
</dbReference>
<gene>
    <name evidence="1" type="ORF">VCR5J5_750033</name>
</gene>
<organism evidence="1 2">
    <name type="scientific">Vibrio crassostreae</name>
    <dbReference type="NCBI Taxonomy" id="246167"/>
    <lineage>
        <taxon>Bacteria</taxon>
        <taxon>Pseudomonadati</taxon>
        <taxon>Pseudomonadota</taxon>
        <taxon>Gammaproteobacteria</taxon>
        <taxon>Vibrionales</taxon>
        <taxon>Vibrionaceae</taxon>
        <taxon>Vibrio</taxon>
    </lineage>
</organism>
<accession>A0A822N5A0</accession>
<sequence length="42" mass="5037">MELLLGQCSFRFFKVPEVMKTTPYKAFKSDSQHLEFWVLLQI</sequence>
<name>A0A822N5A0_9VIBR</name>